<evidence type="ECO:0000313" key="2">
    <source>
        <dbReference type="Proteomes" id="UP000177960"/>
    </source>
</evidence>
<dbReference type="AlphaFoldDB" id="A0A1G1ZL47"/>
<protein>
    <submittedName>
        <fullName evidence="1">Uncharacterized protein</fullName>
    </submittedName>
</protein>
<evidence type="ECO:0000313" key="1">
    <source>
        <dbReference type="EMBL" id="OGY64557.1"/>
    </source>
</evidence>
<dbReference type="STRING" id="1798404.A3B92_00270"/>
<sequence length="66" mass="7730">MKIERRKKSRKIILVLNDEEAGVLSALVDIGFDDFFKNRCRGNQRLKLSRIAADFFDKLLHYTNSD</sequence>
<accession>A0A1G1ZL47</accession>
<organism evidence="1 2">
    <name type="scientific">Candidatus Harrisonbacteria bacterium RIFCSPHIGHO2_02_FULL_42_16</name>
    <dbReference type="NCBI Taxonomy" id="1798404"/>
    <lineage>
        <taxon>Bacteria</taxon>
        <taxon>Candidatus Harrisoniibacteriota</taxon>
    </lineage>
</organism>
<dbReference type="Proteomes" id="UP000177960">
    <property type="component" value="Unassembled WGS sequence"/>
</dbReference>
<dbReference type="EMBL" id="MHJG01000002">
    <property type="protein sequence ID" value="OGY64557.1"/>
    <property type="molecule type" value="Genomic_DNA"/>
</dbReference>
<gene>
    <name evidence="1" type="ORF">A3B92_00270</name>
</gene>
<name>A0A1G1ZL47_9BACT</name>
<reference evidence="1 2" key="1">
    <citation type="journal article" date="2016" name="Nat. Commun.">
        <title>Thousands of microbial genomes shed light on interconnected biogeochemical processes in an aquifer system.</title>
        <authorList>
            <person name="Anantharaman K."/>
            <person name="Brown C.T."/>
            <person name="Hug L.A."/>
            <person name="Sharon I."/>
            <person name="Castelle C.J."/>
            <person name="Probst A.J."/>
            <person name="Thomas B.C."/>
            <person name="Singh A."/>
            <person name="Wilkins M.J."/>
            <person name="Karaoz U."/>
            <person name="Brodie E.L."/>
            <person name="Williams K.H."/>
            <person name="Hubbard S.S."/>
            <person name="Banfield J.F."/>
        </authorList>
    </citation>
    <scope>NUCLEOTIDE SEQUENCE [LARGE SCALE GENOMIC DNA]</scope>
</reference>
<proteinExistence type="predicted"/>
<comment type="caution">
    <text evidence="1">The sequence shown here is derived from an EMBL/GenBank/DDBJ whole genome shotgun (WGS) entry which is preliminary data.</text>
</comment>